<evidence type="ECO:0000313" key="3">
    <source>
        <dbReference type="EMBL" id="KAJ9615372.1"/>
    </source>
</evidence>
<reference evidence="3" key="1">
    <citation type="submission" date="2022-10" db="EMBL/GenBank/DDBJ databases">
        <title>Culturing micro-colonial fungi from biological soil crusts in the Mojave desert and describing Neophaeococcomyces mojavensis, and introducing the new genera and species Taxawa tesnikishii.</title>
        <authorList>
            <person name="Kurbessoian T."/>
            <person name="Stajich J.E."/>
        </authorList>
    </citation>
    <scope>NUCLEOTIDE SEQUENCE</scope>
    <source>
        <strain evidence="3">TK_41</strain>
    </source>
</reference>
<dbReference type="AlphaFoldDB" id="A0AA38XKW1"/>
<feature type="compositionally biased region" description="Low complexity" evidence="1">
    <location>
        <begin position="13"/>
        <end position="49"/>
    </location>
</feature>
<dbReference type="Proteomes" id="UP001172673">
    <property type="component" value="Unassembled WGS sequence"/>
</dbReference>
<proteinExistence type="predicted"/>
<evidence type="ECO:0000313" key="4">
    <source>
        <dbReference type="Proteomes" id="UP001172673"/>
    </source>
</evidence>
<keyword evidence="2" id="KW-0472">Membrane</keyword>
<feature type="region of interest" description="Disordered" evidence="1">
    <location>
        <begin position="90"/>
        <end position="139"/>
    </location>
</feature>
<comment type="caution">
    <text evidence="3">The sequence shown here is derived from an EMBL/GenBank/DDBJ whole genome shotgun (WGS) entry which is preliminary data.</text>
</comment>
<feature type="transmembrane region" description="Helical" evidence="2">
    <location>
        <begin position="56"/>
        <end position="78"/>
    </location>
</feature>
<name>A0AA38XKW1_9EURO</name>
<dbReference type="EMBL" id="JAPDRK010000002">
    <property type="protein sequence ID" value="KAJ9615372.1"/>
    <property type="molecule type" value="Genomic_DNA"/>
</dbReference>
<gene>
    <name evidence="3" type="ORF">H2200_001447</name>
</gene>
<feature type="compositionally biased region" description="Basic and acidic residues" evidence="1">
    <location>
        <begin position="92"/>
        <end position="125"/>
    </location>
</feature>
<feature type="compositionally biased region" description="Polar residues" evidence="1">
    <location>
        <begin position="1"/>
        <end position="11"/>
    </location>
</feature>
<sequence>MAAPTTLTLNLVTAAPSSKSGTSTKASSTPSECPKPTASKAAISAAAEPSTPPGTIAGGVIGSVAGLGLLLALLLYCCRRKRKITFKRKVVQKTDPDEASRELEAATQEKDDVVRQLEQARKDKPLPSPRSLDFGLPKIRHSTSPVLPNRWI</sequence>
<evidence type="ECO:0000256" key="2">
    <source>
        <dbReference type="SAM" id="Phobius"/>
    </source>
</evidence>
<organism evidence="3 4">
    <name type="scientific">Cladophialophora chaetospira</name>
    <dbReference type="NCBI Taxonomy" id="386627"/>
    <lineage>
        <taxon>Eukaryota</taxon>
        <taxon>Fungi</taxon>
        <taxon>Dikarya</taxon>
        <taxon>Ascomycota</taxon>
        <taxon>Pezizomycotina</taxon>
        <taxon>Eurotiomycetes</taxon>
        <taxon>Chaetothyriomycetidae</taxon>
        <taxon>Chaetothyriales</taxon>
        <taxon>Herpotrichiellaceae</taxon>
        <taxon>Cladophialophora</taxon>
    </lineage>
</organism>
<protein>
    <submittedName>
        <fullName evidence="3">Uncharacterized protein</fullName>
    </submittedName>
</protein>
<keyword evidence="2" id="KW-0812">Transmembrane</keyword>
<accession>A0AA38XKW1</accession>
<feature type="region of interest" description="Disordered" evidence="1">
    <location>
        <begin position="1"/>
        <end position="55"/>
    </location>
</feature>
<keyword evidence="2" id="KW-1133">Transmembrane helix</keyword>
<keyword evidence="4" id="KW-1185">Reference proteome</keyword>
<evidence type="ECO:0000256" key="1">
    <source>
        <dbReference type="SAM" id="MobiDB-lite"/>
    </source>
</evidence>